<keyword evidence="5" id="KW-0539">Nucleus</keyword>
<name>A0ABR2KUE2_9EUKA</name>
<reference evidence="9 10" key="1">
    <citation type="submission" date="2024-04" db="EMBL/GenBank/DDBJ databases">
        <title>Tritrichomonas musculus Genome.</title>
        <authorList>
            <person name="Alves-Ferreira E."/>
            <person name="Grigg M."/>
            <person name="Lorenzi H."/>
            <person name="Galac M."/>
        </authorList>
    </citation>
    <scope>NUCLEOTIDE SEQUENCE [LARGE SCALE GENOMIC DNA]</scope>
    <source>
        <strain evidence="9 10">EAF2021</strain>
    </source>
</reference>
<dbReference type="EMBL" id="JAPFFF010000003">
    <property type="protein sequence ID" value="KAK8894537.1"/>
    <property type="molecule type" value="Genomic_DNA"/>
</dbReference>
<dbReference type="PROSITE" id="PS50102">
    <property type="entry name" value="RRM"/>
    <property type="match status" value="1"/>
</dbReference>
<dbReference type="Proteomes" id="UP001470230">
    <property type="component" value="Unassembled WGS sequence"/>
</dbReference>
<keyword evidence="2" id="KW-0507">mRNA processing</keyword>
<keyword evidence="3" id="KW-0677">Repeat</keyword>
<feature type="region of interest" description="Disordered" evidence="7">
    <location>
        <begin position="420"/>
        <end position="442"/>
    </location>
</feature>
<feature type="domain" description="RRM" evidence="8">
    <location>
        <begin position="449"/>
        <end position="524"/>
    </location>
</feature>
<evidence type="ECO:0000259" key="8">
    <source>
        <dbReference type="PROSITE" id="PS50102"/>
    </source>
</evidence>
<evidence type="ECO:0000256" key="1">
    <source>
        <dbReference type="ARBA" id="ARBA00004123"/>
    </source>
</evidence>
<evidence type="ECO:0000256" key="6">
    <source>
        <dbReference type="PROSITE-ProRule" id="PRU00176"/>
    </source>
</evidence>
<dbReference type="SMART" id="SM00360">
    <property type="entry name" value="RRM"/>
    <property type="match status" value="2"/>
</dbReference>
<dbReference type="SUPFAM" id="SSF48452">
    <property type="entry name" value="TPR-like"/>
    <property type="match status" value="1"/>
</dbReference>
<feature type="region of interest" description="Disordered" evidence="7">
    <location>
        <begin position="563"/>
        <end position="583"/>
    </location>
</feature>
<dbReference type="CDD" id="cd00590">
    <property type="entry name" value="RRM_SF"/>
    <property type="match status" value="1"/>
</dbReference>
<comment type="caution">
    <text evidence="9">The sequence shown here is derived from an EMBL/GenBank/DDBJ whole genome shotgun (WGS) entry which is preliminary data.</text>
</comment>
<dbReference type="SUPFAM" id="SSF54928">
    <property type="entry name" value="RNA-binding domain, RBD"/>
    <property type="match status" value="2"/>
</dbReference>
<protein>
    <submittedName>
        <fullName evidence="9">Protein phosphatase PP2A regulatory subunit B</fullName>
    </submittedName>
</protein>
<proteinExistence type="predicted"/>
<feature type="compositionally biased region" description="Basic and acidic residues" evidence="7">
    <location>
        <begin position="619"/>
        <end position="644"/>
    </location>
</feature>
<feature type="region of interest" description="Disordered" evidence="7">
    <location>
        <begin position="619"/>
        <end position="671"/>
    </location>
</feature>
<keyword evidence="10" id="KW-1185">Reference proteome</keyword>
<organism evidence="9 10">
    <name type="scientific">Tritrichomonas musculus</name>
    <dbReference type="NCBI Taxonomy" id="1915356"/>
    <lineage>
        <taxon>Eukaryota</taxon>
        <taxon>Metamonada</taxon>
        <taxon>Parabasalia</taxon>
        <taxon>Tritrichomonadida</taxon>
        <taxon>Tritrichomonadidae</taxon>
        <taxon>Tritrichomonas</taxon>
    </lineage>
</organism>
<feature type="compositionally biased region" description="Basic and acidic residues" evidence="7">
    <location>
        <begin position="433"/>
        <end position="442"/>
    </location>
</feature>
<evidence type="ECO:0000256" key="5">
    <source>
        <dbReference type="ARBA" id="ARBA00023242"/>
    </source>
</evidence>
<dbReference type="InterPro" id="IPR050374">
    <property type="entry name" value="RRT5_SRSF_SR"/>
</dbReference>
<gene>
    <name evidence="9" type="ORF">M9Y10_022971</name>
</gene>
<dbReference type="InterPro" id="IPR003107">
    <property type="entry name" value="HAT"/>
</dbReference>
<evidence type="ECO:0000313" key="9">
    <source>
        <dbReference type="EMBL" id="KAK8894537.1"/>
    </source>
</evidence>
<feature type="compositionally biased region" description="Polar residues" evidence="7">
    <location>
        <begin position="420"/>
        <end position="432"/>
    </location>
</feature>
<accession>A0ABR2KUE2</accession>
<evidence type="ECO:0000256" key="4">
    <source>
        <dbReference type="ARBA" id="ARBA00022884"/>
    </source>
</evidence>
<dbReference type="Pfam" id="PF00076">
    <property type="entry name" value="RRM_1"/>
    <property type="match status" value="1"/>
</dbReference>
<evidence type="ECO:0000256" key="2">
    <source>
        <dbReference type="ARBA" id="ARBA00022664"/>
    </source>
</evidence>
<dbReference type="InterPro" id="IPR035979">
    <property type="entry name" value="RBD_domain_sf"/>
</dbReference>
<sequence>MSEENEHDLSIEFNENPTPGTFQKLIKHLRDNKKIDVAREIRFNYISKFSMNEEMWIQWLEDEYKPQGDNLIYNQLLQMALNDLPLSANLRKFQIERSSEKNKLQLIEKAIEAVGDFDNSIWDLYRKEKPDKFDEIYEMQLSRPIPNYDKVFNEYQHQKKDKSTTFQPKDDVKERIDKLKLHRADFNTLNGAIEHVKTSPDVKTFEYALSLYPYSSQLWIEYLNHFTTESLAARAVRFCPTSGLLWATYAKISHKDCTAGFQFIKDQTEAQLLLGQLIVIDKENAISLIKKAIEMPAFSQKDNWIWPTFLLEEQIRKNCQNNGKNQLDGQDLTYEKRKALFEAAVERNSQSIDLWNKLISIVSENNDEDQIRQVYRRAASKLKINLPLLIQNWIIFESTSKESKMDEVIALINQIAFNSKNPSETGQPNVSENSHDSNSDSLSKDYERRTIFVANFKDQVSEEDLLRFFSQIGEVESVRMKKSHGRTTFAFVQFRYPQHADQAVRMLNGAMFNGSQIEVKPHQLQNKLTLFIRYSTNAQPSELIEFIREKTQTTNFKLRLANEKSSPADANGPNREIPPRTKGWGFIDVTNDEDAMKIMALSGKLFKTQALKVEVANKKQKEAHFDKMNKQDKKHSNYQKKEQNTIKSANKPVQKEEEPINDEQLKDFFGL</sequence>
<comment type="subcellular location">
    <subcellularLocation>
        <location evidence="1">Nucleus</location>
    </subcellularLocation>
</comment>
<dbReference type="InterPro" id="IPR000504">
    <property type="entry name" value="RRM_dom"/>
</dbReference>
<dbReference type="SMART" id="SM00386">
    <property type="entry name" value="HAT"/>
    <property type="match status" value="4"/>
</dbReference>
<evidence type="ECO:0000313" key="10">
    <source>
        <dbReference type="Proteomes" id="UP001470230"/>
    </source>
</evidence>
<dbReference type="InterPro" id="IPR011990">
    <property type="entry name" value="TPR-like_helical_dom_sf"/>
</dbReference>
<dbReference type="Gene3D" id="1.25.40.10">
    <property type="entry name" value="Tetratricopeptide repeat domain"/>
    <property type="match status" value="2"/>
</dbReference>
<dbReference type="PANTHER" id="PTHR23003:SF62">
    <property type="entry name" value="SERINE_ARGININE (SR)-TYPE SHUTTLING MRNA BINDING PROTEIN NPL3"/>
    <property type="match status" value="1"/>
</dbReference>
<keyword evidence="4 6" id="KW-0694">RNA-binding</keyword>
<evidence type="ECO:0000256" key="7">
    <source>
        <dbReference type="SAM" id="MobiDB-lite"/>
    </source>
</evidence>
<dbReference type="PANTHER" id="PTHR23003">
    <property type="entry name" value="RNA RECOGNITION MOTIF RRM DOMAIN CONTAINING PROTEIN"/>
    <property type="match status" value="1"/>
</dbReference>
<evidence type="ECO:0000256" key="3">
    <source>
        <dbReference type="ARBA" id="ARBA00022737"/>
    </source>
</evidence>
<dbReference type="InterPro" id="IPR012677">
    <property type="entry name" value="Nucleotide-bd_a/b_plait_sf"/>
</dbReference>
<feature type="compositionally biased region" description="Basic and acidic residues" evidence="7">
    <location>
        <begin position="653"/>
        <end position="671"/>
    </location>
</feature>
<dbReference type="Gene3D" id="3.30.70.330">
    <property type="match status" value="2"/>
</dbReference>